<evidence type="ECO:0000256" key="2">
    <source>
        <dbReference type="SAM" id="MobiDB-lite"/>
    </source>
</evidence>
<evidence type="ECO:0000313" key="3">
    <source>
        <dbReference type="EMBL" id="MFD0688294.1"/>
    </source>
</evidence>
<comment type="caution">
    <text evidence="3">The sequence shown here is derived from an EMBL/GenBank/DDBJ whole genome shotgun (WGS) entry which is preliminary data.</text>
</comment>
<sequence>MALTVVCAQSTDDPGVPGNPRQAALVRCPPTRPNDFNGDGKRDLVAAYTWDVTTTRENGRVREIDGEREMLDGRPAPKGGFLTIVYGGSGRRQVISQSTPGVPGEPESEDDFGSRAASADLNGDGYSDLLVAATHEVSSERPGDDVGLTGRITLLYGGRKGLTTSGARRFPNGGQPYTMAVSDLDCDGSPELAVAYRERVRVYRNPATGDRLVAVTTLDHHDIVKSAVSDFTGDGYPDLALFDVEHGIGSHLYVYKGSPGGLVSRPSLDSHLGFFDLDLAADFDGDGRAELVRREHSGQMDFLQMTADDKLRPLTTAVHPIGHFPEAIAVGDADGDGRTDLAIADLDETVVMYGGGRTLGERRRQRFSATCPGLPGDDEKGPVDLREPSVALTDMDGDGRAELAFDMVGRAGAAAVCVLRGTAGGITTDGLRTVPLIGDNRQGMPHLHKVDLY</sequence>
<keyword evidence="4" id="KW-1185">Reference proteome</keyword>
<dbReference type="Proteomes" id="UP001597063">
    <property type="component" value="Unassembled WGS sequence"/>
</dbReference>
<evidence type="ECO:0000256" key="1">
    <source>
        <dbReference type="ARBA" id="ARBA00022729"/>
    </source>
</evidence>
<dbReference type="Pfam" id="PF13517">
    <property type="entry name" value="FG-GAP_3"/>
    <property type="match status" value="2"/>
</dbReference>
<organism evidence="3 4">
    <name type="scientific">Actinomadura fibrosa</name>
    <dbReference type="NCBI Taxonomy" id="111802"/>
    <lineage>
        <taxon>Bacteria</taxon>
        <taxon>Bacillati</taxon>
        <taxon>Actinomycetota</taxon>
        <taxon>Actinomycetes</taxon>
        <taxon>Streptosporangiales</taxon>
        <taxon>Thermomonosporaceae</taxon>
        <taxon>Actinomadura</taxon>
    </lineage>
</organism>
<dbReference type="InterPro" id="IPR013517">
    <property type="entry name" value="FG-GAP"/>
</dbReference>
<dbReference type="Gene3D" id="2.130.10.130">
    <property type="entry name" value="Integrin alpha, N-terminal"/>
    <property type="match status" value="2"/>
</dbReference>
<accession>A0ABW2XRN9</accession>
<protein>
    <submittedName>
        <fullName evidence="3">FG-GAP-like repeat-containing protein</fullName>
    </submittedName>
</protein>
<proteinExistence type="predicted"/>
<dbReference type="SUPFAM" id="SSF69318">
    <property type="entry name" value="Integrin alpha N-terminal domain"/>
    <property type="match status" value="1"/>
</dbReference>
<reference evidence="4" key="1">
    <citation type="journal article" date="2019" name="Int. J. Syst. Evol. Microbiol.">
        <title>The Global Catalogue of Microorganisms (GCM) 10K type strain sequencing project: providing services to taxonomists for standard genome sequencing and annotation.</title>
        <authorList>
            <consortium name="The Broad Institute Genomics Platform"/>
            <consortium name="The Broad Institute Genome Sequencing Center for Infectious Disease"/>
            <person name="Wu L."/>
            <person name="Ma J."/>
        </authorList>
    </citation>
    <scope>NUCLEOTIDE SEQUENCE [LARGE SCALE GENOMIC DNA]</scope>
    <source>
        <strain evidence="4">JCM 9371</strain>
    </source>
</reference>
<dbReference type="PANTHER" id="PTHR46580:SF2">
    <property type="entry name" value="MAM DOMAIN-CONTAINING PROTEIN"/>
    <property type="match status" value="1"/>
</dbReference>
<dbReference type="EMBL" id="JBHTGP010000013">
    <property type="protein sequence ID" value="MFD0688294.1"/>
    <property type="molecule type" value="Genomic_DNA"/>
</dbReference>
<name>A0ABW2XRN9_9ACTN</name>
<dbReference type="RefSeq" id="WP_165503065.1">
    <property type="nucleotide sequence ID" value="NZ_CAACUY010000124.1"/>
</dbReference>
<keyword evidence="1" id="KW-0732">Signal</keyword>
<gene>
    <name evidence="3" type="ORF">ACFQZM_27625</name>
</gene>
<dbReference type="InterPro" id="IPR028994">
    <property type="entry name" value="Integrin_alpha_N"/>
</dbReference>
<feature type="region of interest" description="Disordered" evidence="2">
    <location>
        <begin position="94"/>
        <end position="118"/>
    </location>
</feature>
<dbReference type="PANTHER" id="PTHR46580">
    <property type="entry name" value="SENSOR KINASE-RELATED"/>
    <property type="match status" value="1"/>
</dbReference>
<evidence type="ECO:0000313" key="4">
    <source>
        <dbReference type="Proteomes" id="UP001597063"/>
    </source>
</evidence>
<dbReference type="Pfam" id="PF01839">
    <property type="entry name" value="FG-GAP"/>
    <property type="match status" value="1"/>
</dbReference>